<feature type="transmembrane region" description="Helical" evidence="7">
    <location>
        <begin position="45"/>
        <end position="62"/>
    </location>
</feature>
<feature type="transmembrane region" description="Helical" evidence="7">
    <location>
        <begin position="199"/>
        <end position="218"/>
    </location>
</feature>
<comment type="similarity">
    <text evidence="2 7">Belongs to the MlaE permease family.</text>
</comment>
<dbReference type="InterPro" id="IPR003453">
    <property type="entry name" value="ABC_MlaE_roteobac"/>
</dbReference>
<reference evidence="8" key="1">
    <citation type="submission" date="2021-04" db="EMBL/GenBank/DDBJ databases">
        <title>Phylogenetic analysis of Acidobacteriaceae.</title>
        <authorList>
            <person name="Qiu L."/>
            <person name="Zhang Q."/>
        </authorList>
    </citation>
    <scope>NUCLEOTIDE SEQUENCE</scope>
    <source>
        <strain evidence="8">DSM 25168</strain>
    </source>
</reference>
<dbReference type="GO" id="GO:0043190">
    <property type="term" value="C:ATP-binding cassette (ABC) transporter complex"/>
    <property type="evidence" value="ECO:0007669"/>
    <property type="project" value="InterPro"/>
</dbReference>
<keyword evidence="4 7" id="KW-0812">Transmembrane</keyword>
<dbReference type="PANTHER" id="PTHR30188:SF4">
    <property type="entry name" value="PROTEIN TRIGALACTOSYLDIACYLGLYCEROL 1, CHLOROPLASTIC"/>
    <property type="match status" value="1"/>
</dbReference>
<dbReference type="InterPro" id="IPR030802">
    <property type="entry name" value="Permease_MalE"/>
</dbReference>
<dbReference type="EMBL" id="CP093313">
    <property type="protein sequence ID" value="UWZ82046.1"/>
    <property type="molecule type" value="Genomic_DNA"/>
</dbReference>
<evidence type="ECO:0000256" key="3">
    <source>
        <dbReference type="ARBA" id="ARBA00022448"/>
    </source>
</evidence>
<evidence type="ECO:0000256" key="5">
    <source>
        <dbReference type="ARBA" id="ARBA00022989"/>
    </source>
</evidence>
<keyword evidence="9" id="KW-1185">Reference proteome</keyword>
<dbReference type="Pfam" id="PF02405">
    <property type="entry name" value="MlaE"/>
    <property type="match status" value="1"/>
</dbReference>
<feature type="transmembrane region" description="Helical" evidence="7">
    <location>
        <begin position="230"/>
        <end position="257"/>
    </location>
</feature>
<sequence length="259" mass="27652">MALDRIDRTAKQFVLTVQDYTLFSLRAVLNLFSAPVYWSDFILQADIIGVGSTMIVLFAGFFTGGVLAVQSAATLAAFGATAVTGRFVSLSMIRELGAVLTGIMVSGRNASSMASELGSMVVTEQIDAMRALGVDPMRKLVTPRVYATIVMLFFLTIVADFCGILGGAAVTVFMNHQNGGQYFSQAYQFLAFGDVLQGLVKPLCFGFIIASIGCFYGMRTTGGTQGVGQSTIKAVVFASVLIIFVDLLISTLMVSIFSR</sequence>
<evidence type="ECO:0000256" key="1">
    <source>
        <dbReference type="ARBA" id="ARBA00004141"/>
    </source>
</evidence>
<gene>
    <name evidence="8" type="ORF">MOP44_15865</name>
</gene>
<evidence type="ECO:0000313" key="9">
    <source>
        <dbReference type="Proteomes" id="UP001059380"/>
    </source>
</evidence>
<evidence type="ECO:0000256" key="4">
    <source>
        <dbReference type="ARBA" id="ARBA00022692"/>
    </source>
</evidence>
<proteinExistence type="inferred from homology"/>
<feature type="transmembrane region" description="Helical" evidence="7">
    <location>
        <begin position="20"/>
        <end position="38"/>
    </location>
</feature>
<name>A0A9J7BMA8_9BACT</name>
<protein>
    <submittedName>
        <fullName evidence="8">ABC transporter permease</fullName>
    </submittedName>
</protein>
<evidence type="ECO:0000256" key="6">
    <source>
        <dbReference type="ARBA" id="ARBA00023136"/>
    </source>
</evidence>
<organism evidence="8 9">
    <name type="scientific">Occallatibacter riparius</name>
    <dbReference type="NCBI Taxonomy" id="1002689"/>
    <lineage>
        <taxon>Bacteria</taxon>
        <taxon>Pseudomonadati</taxon>
        <taxon>Acidobacteriota</taxon>
        <taxon>Terriglobia</taxon>
        <taxon>Terriglobales</taxon>
        <taxon>Acidobacteriaceae</taxon>
        <taxon>Occallatibacter</taxon>
    </lineage>
</organism>
<dbReference type="PANTHER" id="PTHR30188">
    <property type="entry name" value="ABC TRANSPORTER PERMEASE PROTEIN-RELATED"/>
    <property type="match status" value="1"/>
</dbReference>
<accession>A0A9J7BMA8</accession>
<keyword evidence="6 7" id="KW-0472">Membrane</keyword>
<comment type="subcellular location">
    <subcellularLocation>
        <location evidence="1">Membrane</location>
        <topology evidence="1">Multi-pass membrane protein</topology>
    </subcellularLocation>
</comment>
<dbReference type="GO" id="GO:0005548">
    <property type="term" value="F:phospholipid transporter activity"/>
    <property type="evidence" value="ECO:0007669"/>
    <property type="project" value="TreeGrafter"/>
</dbReference>
<dbReference type="AlphaFoldDB" id="A0A9J7BMA8"/>
<keyword evidence="3" id="KW-0813">Transport</keyword>
<keyword evidence="5 7" id="KW-1133">Transmembrane helix</keyword>
<evidence type="ECO:0000256" key="7">
    <source>
        <dbReference type="RuleBase" id="RU362044"/>
    </source>
</evidence>
<dbReference type="RefSeq" id="WP_260791092.1">
    <property type="nucleotide sequence ID" value="NZ_CP093313.1"/>
</dbReference>
<dbReference type="Proteomes" id="UP001059380">
    <property type="component" value="Chromosome"/>
</dbReference>
<dbReference type="KEGG" id="orp:MOP44_15865"/>
<dbReference type="NCBIfam" id="TIGR00056">
    <property type="entry name" value="MlaE family lipid ABC transporter permease subunit"/>
    <property type="match status" value="1"/>
</dbReference>
<evidence type="ECO:0000256" key="2">
    <source>
        <dbReference type="ARBA" id="ARBA00007556"/>
    </source>
</evidence>
<evidence type="ECO:0000313" key="8">
    <source>
        <dbReference type="EMBL" id="UWZ82046.1"/>
    </source>
</evidence>
<feature type="transmembrane region" description="Helical" evidence="7">
    <location>
        <begin position="145"/>
        <end position="174"/>
    </location>
</feature>